<dbReference type="GO" id="GO:0009007">
    <property type="term" value="F:site-specific DNA-methyltransferase (adenine-specific) activity"/>
    <property type="evidence" value="ECO:0007669"/>
    <property type="project" value="UniProtKB-EC"/>
</dbReference>
<organism evidence="8 9">
    <name type="scientific">Neolewinella aurantiaca</name>
    <dbReference type="NCBI Taxonomy" id="2602767"/>
    <lineage>
        <taxon>Bacteria</taxon>
        <taxon>Pseudomonadati</taxon>
        <taxon>Bacteroidota</taxon>
        <taxon>Saprospiria</taxon>
        <taxon>Saprospirales</taxon>
        <taxon>Lewinellaceae</taxon>
        <taxon>Neolewinella</taxon>
    </lineage>
</organism>
<dbReference type="GO" id="GO:0006304">
    <property type="term" value="P:DNA modification"/>
    <property type="evidence" value="ECO:0007669"/>
    <property type="project" value="InterPro"/>
</dbReference>
<evidence type="ECO:0000259" key="7">
    <source>
        <dbReference type="Pfam" id="PF20466"/>
    </source>
</evidence>
<dbReference type="PANTHER" id="PTHR33841">
    <property type="entry name" value="DNA METHYLTRANSFERASE YEEA-RELATED"/>
    <property type="match status" value="1"/>
</dbReference>
<feature type="domain" description="Type II methyltransferase M.TaqI-like" evidence="6">
    <location>
        <begin position="202"/>
        <end position="488"/>
    </location>
</feature>
<keyword evidence="4" id="KW-0949">S-adenosyl-L-methionine</keyword>
<name>A0A5C7FCR4_9BACT</name>
<keyword evidence="2" id="KW-0489">Methyltransferase</keyword>
<dbReference type="EMBL" id="VOXD01000070">
    <property type="protein sequence ID" value="TXF82284.1"/>
    <property type="molecule type" value="Genomic_DNA"/>
</dbReference>
<dbReference type="GO" id="GO:0003676">
    <property type="term" value="F:nucleic acid binding"/>
    <property type="evidence" value="ECO:0007669"/>
    <property type="project" value="InterPro"/>
</dbReference>
<dbReference type="Proteomes" id="UP000321907">
    <property type="component" value="Unassembled WGS sequence"/>
</dbReference>
<dbReference type="GO" id="GO:0032259">
    <property type="term" value="P:methylation"/>
    <property type="evidence" value="ECO:0007669"/>
    <property type="project" value="UniProtKB-KW"/>
</dbReference>
<evidence type="ECO:0000259" key="6">
    <source>
        <dbReference type="Pfam" id="PF07669"/>
    </source>
</evidence>
<evidence type="ECO:0000256" key="2">
    <source>
        <dbReference type="ARBA" id="ARBA00022603"/>
    </source>
</evidence>
<evidence type="ECO:0000256" key="1">
    <source>
        <dbReference type="ARBA" id="ARBA00011900"/>
    </source>
</evidence>
<sequence length="1196" mass="134815">MNTFALFEDRGIGTKLGIAPLAGGLFSQDALGPLTGCRLNNHRLLESLRGLSQFTDKDTGTVQVVNYASLDVEEFGSVYEGLLEYDPAIDLKARSFTFVKGQDRSSSGSHYTPDELVQPLIKHSLEHLIADRTVAPDAPEDKRQTARQKLLKLKVADVACGSGHILLAAARRIGLELARLASGAEQPSPPEIRQGTRDAIRNCIYGVDKNPLAVELCQVALWLEAHQPGQPLNFLEHRIRCGDAIVGVGRLEDLRKGIPTEAFKNYPGDSDEAKENGKLLRKRNKEERKVREAGGGSLSLFNQLDTVEDQLAAFQKKYDDFATLPETTPAEIEAKANAYQKLTTGSNWWFIKTLADVQTAQFFLGLGNETKVVTDATYFEMLGGAHRQSQAAAAATGASAERRFFHWFLEFPEVFAGGGFDCVVGNPPFLGGQKISTAAGREYLGYIHNNYVPAKGTTDLVAYFFRRIFNVLAKGGFQSLISTNTIAQGDTREGGLAAIKNMGGTINHAVRSMRWPGVAAVEVALVTIFKGKWQQPLVLNDAEVEQITTYLDDQEFLGDPFRLEQNAGKSFVGSYVLGKGFVLEPEQAVALIEKNPKNKDVLFPYLNGSDLNSRPDQSPSRWVINFFDWPERRLTVDEWKTLTPDERDAIRQRITAGKTVEVAPPGYNQPVATDYPDCYGIVEREVKPERQRWKVNKKTGNEIEGEYALRRPLPERWWMYGEKRPALYRTIAGMERVLSIALTSKTVGFAFMPTDIVWSHATGVIGLKRTSEFAVLQSSYHYYWAWKYGSSMKNDLRYTPSDVFDTFPLPTILTDVTEKTGSEYESTRSALCRDLLLGLTKVYGAIGNPHLLADYDDLWENDVLTDPQKLKARKQSKETYNLWSHLDRTEGTIGMGEAVARIVELRRLHKEMDEAVLAAYGWHVTTRRWGPAIRLRHDFYEVDYLPEKDNVRYTIHPDARREVLKRLLLLNHEIHEAEERGVDYAVVDGEKVTALLREQLEAWLPGGSEKLHWKTLKFLCTGEDLLPNLERSLTKSYKPFVTAYASGLEAELQHKIFIAWNEEFQSRWKVEDGSLKVYLDQQKALDPKKRRMDNFARKLERSVLKYTLGEMQFILQWVATGSTIKKSSLLQDFRTFVVSLYGEAVLEKDFLARMDSFVKTYRNEAAHTGEVDKTMAEGCRDEVRDMVKVLVENEQG</sequence>
<keyword evidence="8" id="KW-0378">Hydrolase</keyword>
<dbReference type="InterPro" id="IPR029063">
    <property type="entry name" value="SAM-dependent_MTases_sf"/>
</dbReference>
<dbReference type="Gene3D" id="3.40.50.150">
    <property type="entry name" value="Vaccinia Virus protein VP39"/>
    <property type="match status" value="2"/>
</dbReference>
<dbReference type="GO" id="GO:0004519">
    <property type="term" value="F:endonuclease activity"/>
    <property type="evidence" value="ECO:0007669"/>
    <property type="project" value="UniProtKB-KW"/>
</dbReference>
<keyword evidence="8" id="KW-0255">Endonuclease</keyword>
<dbReference type="InterPro" id="IPR011639">
    <property type="entry name" value="MethylTrfase_TaqI-like_dom"/>
</dbReference>
<evidence type="ECO:0000313" key="8">
    <source>
        <dbReference type="EMBL" id="TXF82284.1"/>
    </source>
</evidence>
<comment type="catalytic activity">
    <reaction evidence="5">
        <text>a 2'-deoxyadenosine in DNA + S-adenosyl-L-methionine = an N(6)-methyl-2'-deoxyadenosine in DNA + S-adenosyl-L-homocysteine + H(+)</text>
        <dbReference type="Rhea" id="RHEA:15197"/>
        <dbReference type="Rhea" id="RHEA-COMP:12418"/>
        <dbReference type="Rhea" id="RHEA-COMP:12419"/>
        <dbReference type="ChEBI" id="CHEBI:15378"/>
        <dbReference type="ChEBI" id="CHEBI:57856"/>
        <dbReference type="ChEBI" id="CHEBI:59789"/>
        <dbReference type="ChEBI" id="CHEBI:90615"/>
        <dbReference type="ChEBI" id="CHEBI:90616"/>
        <dbReference type="EC" id="2.1.1.72"/>
    </reaction>
</comment>
<keyword evidence="9" id="KW-1185">Reference proteome</keyword>
<accession>A0A5C7FCR4</accession>
<protein>
    <recommendedName>
        <fullName evidence="1">site-specific DNA-methyltransferase (adenine-specific)</fullName>
        <ecNumber evidence="1">2.1.1.72</ecNumber>
    </recommendedName>
</protein>
<dbReference type="InterPro" id="IPR002052">
    <property type="entry name" value="DNA_methylase_N6_adenine_CS"/>
</dbReference>
<evidence type="ECO:0000256" key="5">
    <source>
        <dbReference type="ARBA" id="ARBA00047942"/>
    </source>
</evidence>
<dbReference type="PROSITE" id="PS00092">
    <property type="entry name" value="N6_MTASE"/>
    <property type="match status" value="1"/>
</dbReference>
<dbReference type="PRINTS" id="PR00507">
    <property type="entry name" value="N12N6MTFRASE"/>
</dbReference>
<reference evidence="8 9" key="1">
    <citation type="submission" date="2019-08" db="EMBL/GenBank/DDBJ databases">
        <title>Lewinella sp. strain SSH13 Genome sequencing and assembly.</title>
        <authorList>
            <person name="Kim I."/>
        </authorList>
    </citation>
    <scope>NUCLEOTIDE SEQUENCE [LARGE SCALE GENOMIC DNA]</scope>
    <source>
        <strain evidence="8 9">SSH13</strain>
    </source>
</reference>
<dbReference type="Pfam" id="PF07669">
    <property type="entry name" value="Eco57I"/>
    <property type="match status" value="1"/>
</dbReference>
<dbReference type="RefSeq" id="WP_147932908.1">
    <property type="nucleotide sequence ID" value="NZ_VOXD01000070.1"/>
</dbReference>
<gene>
    <name evidence="8" type="ORF">FUA23_21855</name>
</gene>
<dbReference type="InterPro" id="IPR050953">
    <property type="entry name" value="N4_N6_ade-DNA_methylase"/>
</dbReference>
<dbReference type="OrthoDB" id="32195at2"/>
<keyword evidence="8" id="KW-0540">Nuclease</keyword>
<dbReference type="AlphaFoldDB" id="A0A5C7FCR4"/>
<evidence type="ECO:0000313" key="9">
    <source>
        <dbReference type="Proteomes" id="UP000321907"/>
    </source>
</evidence>
<evidence type="ECO:0000256" key="4">
    <source>
        <dbReference type="ARBA" id="ARBA00022691"/>
    </source>
</evidence>
<dbReference type="EC" id="2.1.1.72" evidence="1"/>
<proteinExistence type="predicted"/>
<dbReference type="PANTHER" id="PTHR33841:SF1">
    <property type="entry name" value="DNA METHYLTRANSFERASE A"/>
    <property type="match status" value="1"/>
</dbReference>
<comment type="caution">
    <text evidence="8">The sequence shown here is derived from an EMBL/GenBank/DDBJ whole genome shotgun (WGS) entry which is preliminary data.</text>
</comment>
<dbReference type="SUPFAM" id="SSF53335">
    <property type="entry name" value="S-adenosyl-L-methionine-dependent methyltransferases"/>
    <property type="match status" value="1"/>
</dbReference>
<keyword evidence="3" id="KW-0808">Transferase</keyword>
<dbReference type="InterPro" id="IPR046820">
    <property type="entry name" value="MmeI_TRD"/>
</dbReference>
<dbReference type="Pfam" id="PF20466">
    <property type="entry name" value="MmeI_TRD"/>
    <property type="match status" value="1"/>
</dbReference>
<feature type="domain" description="MmeI-like target recognition" evidence="7">
    <location>
        <begin position="749"/>
        <end position="812"/>
    </location>
</feature>
<evidence type="ECO:0000256" key="3">
    <source>
        <dbReference type="ARBA" id="ARBA00022679"/>
    </source>
</evidence>